<dbReference type="InterPro" id="IPR003439">
    <property type="entry name" value="ABC_transporter-like_ATP-bd"/>
</dbReference>
<dbReference type="Pfam" id="PF00005">
    <property type="entry name" value="ABC_tran"/>
    <property type="match status" value="2"/>
</dbReference>
<dbReference type="AlphaFoldDB" id="C7M7C5"/>
<keyword evidence="8" id="KW-1185">Reference proteome</keyword>
<proteinExistence type="inferred from homology"/>
<dbReference type="STRING" id="521097.Coch_1660"/>
<dbReference type="PROSITE" id="PS50893">
    <property type="entry name" value="ABC_TRANSPORTER_2"/>
    <property type="match status" value="1"/>
</dbReference>
<dbReference type="SUPFAM" id="SSF52540">
    <property type="entry name" value="P-loop containing nucleoside triphosphate hydrolases"/>
    <property type="match status" value="2"/>
</dbReference>
<evidence type="ECO:0000313" key="8">
    <source>
        <dbReference type="Proteomes" id="UP000006650"/>
    </source>
</evidence>
<dbReference type="InterPro" id="IPR027417">
    <property type="entry name" value="P-loop_NTPase"/>
</dbReference>
<sequence length="364" mass="40682">MEEPVLDLKEVSVYQKNTLILSNVNLTIGKGELVYLIGKTGSGKSSLIKLLYGDLPLTKGQGKVVGFNLNKLTEDEIPLLRRKLGVVFQDFKLLTDRSVHDNLAFSLFLQKISIIQIFFLPLQEFCKVNSCLTELISMEEPVLDLKEVSVYQKNTLILSNVNLTIGKGELVYLIGKTGSGKSSLIKLLYGDLPLTKGQGKVVGFNLNKLTEDEIPLLRRKLGVVFQDFKLLTDRSVHDNLAFVLKATGWTDKAKIQQRIEEVLAKVKMQNTGFKFPHELSGGEQQRIAIARALLNNPELILADEPTGNLDPETSVEVMQVLKEINASGRTILMATHDYALILKFPSKTLKCDGERIFEVVQRRV</sequence>
<dbReference type="EMBL" id="CP001632">
    <property type="protein sequence ID" value="ACU93205.1"/>
    <property type="molecule type" value="Genomic_DNA"/>
</dbReference>
<evidence type="ECO:0000256" key="2">
    <source>
        <dbReference type="ARBA" id="ARBA00005417"/>
    </source>
</evidence>
<evidence type="ECO:0000256" key="3">
    <source>
        <dbReference type="ARBA" id="ARBA00020019"/>
    </source>
</evidence>
<evidence type="ECO:0000313" key="7">
    <source>
        <dbReference type="EMBL" id="ACU93205.1"/>
    </source>
</evidence>
<dbReference type="InterPro" id="IPR017871">
    <property type="entry name" value="ABC_transporter-like_CS"/>
</dbReference>
<evidence type="ECO:0000256" key="1">
    <source>
        <dbReference type="ARBA" id="ARBA00002579"/>
    </source>
</evidence>
<dbReference type="GO" id="GO:0005524">
    <property type="term" value="F:ATP binding"/>
    <property type="evidence" value="ECO:0007669"/>
    <property type="project" value="UniProtKB-KW"/>
</dbReference>
<dbReference type="InterPro" id="IPR015854">
    <property type="entry name" value="ABC_transpr_LolD-like"/>
</dbReference>
<keyword evidence="5" id="KW-0067">ATP-binding</keyword>
<protein>
    <recommendedName>
        <fullName evidence="3">Cell division ATP-binding protein FtsE</fullName>
    </recommendedName>
</protein>
<dbReference type="HOGENOM" id="CLU_760090_0_0_10"/>
<dbReference type="GO" id="GO:0022857">
    <property type="term" value="F:transmembrane transporter activity"/>
    <property type="evidence" value="ECO:0007669"/>
    <property type="project" value="TreeGrafter"/>
</dbReference>
<accession>C7M7C5</accession>
<dbReference type="Proteomes" id="UP000006650">
    <property type="component" value="Chromosome"/>
</dbReference>
<name>C7M7C5_CAPOD</name>
<feature type="domain" description="ABC transporter" evidence="6">
    <location>
        <begin position="143"/>
        <end position="364"/>
    </location>
</feature>
<dbReference type="PANTHER" id="PTHR24220:SF470">
    <property type="entry name" value="CELL DIVISION ATP-BINDING PROTEIN FTSE"/>
    <property type="match status" value="1"/>
</dbReference>
<evidence type="ECO:0000256" key="5">
    <source>
        <dbReference type="ARBA" id="ARBA00022840"/>
    </source>
</evidence>
<dbReference type="PANTHER" id="PTHR24220">
    <property type="entry name" value="IMPORT ATP-BINDING PROTEIN"/>
    <property type="match status" value="1"/>
</dbReference>
<dbReference type="GO" id="GO:0016887">
    <property type="term" value="F:ATP hydrolysis activity"/>
    <property type="evidence" value="ECO:0007669"/>
    <property type="project" value="InterPro"/>
</dbReference>
<dbReference type="SMART" id="SM00382">
    <property type="entry name" value="AAA"/>
    <property type="match status" value="2"/>
</dbReference>
<gene>
    <name evidence="7" type="ordered locus">Coch_1660</name>
</gene>
<dbReference type="KEGG" id="coc:Coch_1660"/>
<dbReference type="GO" id="GO:0005886">
    <property type="term" value="C:plasma membrane"/>
    <property type="evidence" value="ECO:0007669"/>
    <property type="project" value="UniProtKB-ARBA"/>
</dbReference>
<comment type="similarity">
    <text evidence="2">Belongs to the ABC transporter superfamily.</text>
</comment>
<reference evidence="7 8" key="1">
    <citation type="journal article" date="2009" name="Stand. Genomic Sci.">
        <title>Complete genome sequence of Capnocytophaga ochracea type strain (VPI 2845).</title>
        <authorList>
            <person name="Mavrommatis K."/>
            <person name="Gronow S."/>
            <person name="Saunders E."/>
            <person name="Land M."/>
            <person name="Lapidus A."/>
            <person name="Copeland A."/>
            <person name="Glavina Del Rio T."/>
            <person name="Nolan M."/>
            <person name="Lucas S."/>
            <person name="Chen F."/>
            <person name="Tice H."/>
            <person name="Cheng J.F."/>
            <person name="Bruce D."/>
            <person name="Goodwin L."/>
            <person name="Pitluck S."/>
            <person name="Pati A."/>
            <person name="Ivanova N."/>
            <person name="Chen A."/>
            <person name="Palaniappan K."/>
            <person name="Chain P."/>
            <person name="Hauser L."/>
            <person name="Chang Y.J."/>
            <person name="Jeffries C.D."/>
            <person name="Brettin T."/>
            <person name="Detter J.C."/>
            <person name="Han C."/>
            <person name="Bristow J."/>
            <person name="Goker M."/>
            <person name="Rohde M."/>
            <person name="Eisen J.A."/>
            <person name="Markowitz V."/>
            <person name="Kyrpides N.C."/>
            <person name="Klenk H.P."/>
            <person name="Hugenholtz P."/>
        </authorList>
    </citation>
    <scope>NUCLEOTIDE SEQUENCE [LARGE SCALE GENOMIC DNA]</scope>
    <source>
        <strain evidence="8">ATCC 27872 / DSM 7271 / JCM 12966 / VPI 2845</strain>
    </source>
</reference>
<evidence type="ECO:0000256" key="4">
    <source>
        <dbReference type="ARBA" id="ARBA00022741"/>
    </source>
</evidence>
<dbReference type="Gene3D" id="3.40.50.300">
    <property type="entry name" value="P-loop containing nucleotide triphosphate hydrolases"/>
    <property type="match status" value="2"/>
</dbReference>
<dbReference type="PROSITE" id="PS00211">
    <property type="entry name" value="ABC_TRANSPORTER_1"/>
    <property type="match status" value="1"/>
</dbReference>
<dbReference type="FunFam" id="3.40.50.300:FF:000056">
    <property type="entry name" value="Cell division ATP-binding protein FtsE"/>
    <property type="match status" value="1"/>
</dbReference>
<evidence type="ECO:0000259" key="6">
    <source>
        <dbReference type="PROSITE" id="PS50893"/>
    </source>
</evidence>
<organism evidence="7 8">
    <name type="scientific">Capnocytophaga ochracea (strain ATCC 27872 / DSM 7271 / CCUG 9716 / JCM 12966 / NCTC 12371 / SS31 / VPI 2845)</name>
    <name type="common">Bacteroides ochraceus</name>
    <dbReference type="NCBI Taxonomy" id="521097"/>
    <lineage>
        <taxon>Bacteria</taxon>
        <taxon>Pseudomonadati</taxon>
        <taxon>Bacteroidota</taxon>
        <taxon>Flavobacteriia</taxon>
        <taxon>Flavobacteriales</taxon>
        <taxon>Flavobacteriaceae</taxon>
        <taxon>Capnocytophaga</taxon>
    </lineage>
</organism>
<dbReference type="eggNOG" id="COG2884">
    <property type="taxonomic scope" value="Bacteria"/>
</dbReference>
<dbReference type="InterPro" id="IPR003593">
    <property type="entry name" value="AAA+_ATPase"/>
</dbReference>
<keyword evidence="4" id="KW-0547">Nucleotide-binding</keyword>
<comment type="function">
    <text evidence="1">Part of the ABC transporter FtsEX involved in cellular division. Important for assembly or stability of the septal ring.</text>
</comment>